<dbReference type="Proteomes" id="UP000018296">
    <property type="component" value="Unassembled WGS sequence"/>
</dbReference>
<gene>
    <name evidence="5" type="primary">recX</name>
    <name evidence="9" type="ORF">P343_18005</name>
</gene>
<organism evidence="9 10">
    <name type="scientific">Sporolactobacillus laevolacticus DSM 442</name>
    <dbReference type="NCBI Taxonomy" id="1395513"/>
    <lineage>
        <taxon>Bacteria</taxon>
        <taxon>Bacillati</taxon>
        <taxon>Bacillota</taxon>
        <taxon>Bacilli</taxon>
        <taxon>Bacillales</taxon>
        <taxon>Sporolactobacillaceae</taxon>
        <taxon>Sporolactobacillus</taxon>
    </lineage>
</organism>
<dbReference type="InterPro" id="IPR036388">
    <property type="entry name" value="WH-like_DNA-bd_sf"/>
</dbReference>
<dbReference type="STRING" id="1395513.P343_18005"/>
<dbReference type="RefSeq" id="WP_023511776.1">
    <property type="nucleotide sequence ID" value="NZ_AWTC01000028.1"/>
</dbReference>
<name>V6ITR9_9BACL</name>
<keyword evidence="4 5" id="KW-0963">Cytoplasm</keyword>
<accession>V6ITR9</accession>
<evidence type="ECO:0000259" key="6">
    <source>
        <dbReference type="Pfam" id="PF02631"/>
    </source>
</evidence>
<reference evidence="9 10" key="1">
    <citation type="journal article" date="2013" name="Genome Announc.">
        <title>Genome Sequence of Sporolactobacillus laevolacticus DSM442, an Efficient Polymer-Grade D-Lactate Producer from Agricultural Waste Cottonseed as a Nitrogen Source.</title>
        <authorList>
            <person name="Wang H."/>
            <person name="Wang L."/>
            <person name="Ju J."/>
            <person name="Yu B."/>
            <person name="Ma Y."/>
        </authorList>
    </citation>
    <scope>NUCLEOTIDE SEQUENCE [LARGE SCALE GENOMIC DNA]</scope>
    <source>
        <strain evidence="9 10">DSM 442</strain>
    </source>
</reference>
<feature type="domain" description="RecX third three-helical" evidence="7">
    <location>
        <begin position="220"/>
        <end position="263"/>
    </location>
</feature>
<comment type="caution">
    <text evidence="9">The sequence shown here is derived from an EMBL/GenBank/DDBJ whole genome shotgun (WGS) entry which is preliminary data.</text>
</comment>
<dbReference type="Pfam" id="PF02631">
    <property type="entry name" value="RecX_HTH2"/>
    <property type="match status" value="1"/>
</dbReference>
<dbReference type="InterPro" id="IPR053924">
    <property type="entry name" value="RecX_HTH_2nd"/>
</dbReference>
<dbReference type="OrthoDB" id="5421057at2"/>
<evidence type="ECO:0000259" key="7">
    <source>
        <dbReference type="Pfam" id="PF21981"/>
    </source>
</evidence>
<comment type="similarity">
    <text evidence="2 5">Belongs to the RecX family.</text>
</comment>
<feature type="domain" description="RecX first three-helical" evidence="8">
    <location>
        <begin position="66"/>
        <end position="105"/>
    </location>
</feature>
<evidence type="ECO:0000256" key="5">
    <source>
        <dbReference type="HAMAP-Rule" id="MF_01114"/>
    </source>
</evidence>
<dbReference type="AlphaFoldDB" id="V6ITR9"/>
<dbReference type="Pfam" id="PF21981">
    <property type="entry name" value="RecX_HTH3"/>
    <property type="match status" value="1"/>
</dbReference>
<dbReference type="PANTHER" id="PTHR33602:SF1">
    <property type="entry name" value="REGULATORY PROTEIN RECX FAMILY PROTEIN"/>
    <property type="match status" value="1"/>
</dbReference>
<evidence type="ECO:0000313" key="10">
    <source>
        <dbReference type="Proteomes" id="UP000018296"/>
    </source>
</evidence>
<dbReference type="PATRIC" id="fig|1395513.3.peg.3641"/>
<sequence length="271" mass="31512">MAVITRIRTNEKEQGFFEIDISEENEQTATLSVHEDILVREGLHKGLELSREQSELLRSEASGIRAYNAGLRYLSYRMHSIHEMREYLEKKQFGNQQVSYAIQRLQKEKLLNDHEFAISFVRTRIRTSTKGPQLIYRELIQAGVAQEIASQADALFPDDEQVEHARKYLTKQASSVKNKKSRAEARLVLARLLMQRGYSRDISDQVLNEITDFLEENEKNALVHQAEKAMQKYKKFSGRDFTQKVKNYLYQKGFPLDAIDSFLRERTSSAE</sequence>
<evidence type="ECO:0000256" key="1">
    <source>
        <dbReference type="ARBA" id="ARBA00004496"/>
    </source>
</evidence>
<evidence type="ECO:0000256" key="4">
    <source>
        <dbReference type="ARBA" id="ARBA00022490"/>
    </source>
</evidence>
<evidence type="ECO:0000256" key="2">
    <source>
        <dbReference type="ARBA" id="ARBA00009695"/>
    </source>
</evidence>
<dbReference type="Gene3D" id="1.10.10.10">
    <property type="entry name" value="Winged helix-like DNA-binding domain superfamily/Winged helix DNA-binding domain"/>
    <property type="match status" value="4"/>
</dbReference>
<comment type="function">
    <text evidence="5">Modulates RecA activity.</text>
</comment>
<evidence type="ECO:0000256" key="3">
    <source>
        <dbReference type="ARBA" id="ARBA00018111"/>
    </source>
</evidence>
<dbReference type="InterPro" id="IPR053926">
    <property type="entry name" value="RecX_HTH_1st"/>
</dbReference>
<protein>
    <recommendedName>
        <fullName evidence="3 5">Regulatory protein RecX</fullName>
    </recommendedName>
</protein>
<dbReference type="GO" id="GO:0005737">
    <property type="term" value="C:cytoplasm"/>
    <property type="evidence" value="ECO:0007669"/>
    <property type="project" value="UniProtKB-SubCell"/>
</dbReference>
<dbReference type="eggNOG" id="COG2137">
    <property type="taxonomic scope" value="Bacteria"/>
</dbReference>
<keyword evidence="10" id="KW-1185">Reference proteome</keyword>
<dbReference type="InterPro" id="IPR003783">
    <property type="entry name" value="Regulatory_RecX"/>
</dbReference>
<dbReference type="HAMAP" id="MF_01114">
    <property type="entry name" value="RecX"/>
    <property type="match status" value="1"/>
</dbReference>
<dbReference type="Pfam" id="PF21982">
    <property type="entry name" value="RecX_HTH1"/>
    <property type="match status" value="1"/>
</dbReference>
<dbReference type="InterPro" id="IPR053925">
    <property type="entry name" value="RecX_HTH_3rd"/>
</dbReference>
<feature type="domain" description="RecX second three-helical" evidence="6">
    <location>
        <begin position="112"/>
        <end position="152"/>
    </location>
</feature>
<proteinExistence type="inferred from homology"/>
<comment type="subcellular location">
    <subcellularLocation>
        <location evidence="1 5">Cytoplasm</location>
    </subcellularLocation>
</comment>
<evidence type="ECO:0000313" key="9">
    <source>
        <dbReference type="EMBL" id="EST10263.1"/>
    </source>
</evidence>
<evidence type="ECO:0000259" key="8">
    <source>
        <dbReference type="Pfam" id="PF21982"/>
    </source>
</evidence>
<dbReference type="GO" id="GO:0006282">
    <property type="term" value="P:regulation of DNA repair"/>
    <property type="evidence" value="ECO:0007669"/>
    <property type="project" value="UniProtKB-UniRule"/>
</dbReference>
<dbReference type="EMBL" id="AWTC01000028">
    <property type="protein sequence ID" value="EST10263.1"/>
    <property type="molecule type" value="Genomic_DNA"/>
</dbReference>
<dbReference type="PANTHER" id="PTHR33602">
    <property type="entry name" value="REGULATORY PROTEIN RECX FAMILY PROTEIN"/>
    <property type="match status" value="1"/>
</dbReference>